<dbReference type="GO" id="GO:0017000">
    <property type="term" value="P:antibiotic biosynthetic process"/>
    <property type="evidence" value="ECO:0007669"/>
    <property type="project" value="UniProtKB-KW"/>
</dbReference>
<comment type="caution">
    <text evidence="6">The sequence shown here is derived from an EMBL/GenBank/DDBJ whole genome shotgun (WGS) entry which is preliminary data.</text>
</comment>
<keyword evidence="3" id="KW-0408">Iron</keyword>
<dbReference type="Proteomes" id="UP000540506">
    <property type="component" value="Unassembled WGS sequence"/>
</dbReference>
<dbReference type="InterPro" id="IPR042098">
    <property type="entry name" value="TauD-like_sf"/>
</dbReference>
<reference evidence="6 7" key="1">
    <citation type="submission" date="2020-08" db="EMBL/GenBank/DDBJ databases">
        <title>Sequencing the genomes of 1000 actinobacteria strains.</title>
        <authorList>
            <person name="Klenk H.-P."/>
        </authorList>
    </citation>
    <scope>NUCLEOTIDE SEQUENCE [LARGE SCALE GENOMIC DNA]</scope>
    <source>
        <strain evidence="6 7">DSM 41654</strain>
    </source>
</reference>
<comment type="cofactor">
    <cofactor evidence="1">
        <name>Fe(2+)</name>
        <dbReference type="ChEBI" id="CHEBI:29033"/>
    </cofactor>
</comment>
<evidence type="ECO:0000256" key="1">
    <source>
        <dbReference type="ARBA" id="ARBA00001954"/>
    </source>
</evidence>
<dbReference type="Pfam" id="PF02668">
    <property type="entry name" value="TauD"/>
    <property type="match status" value="1"/>
</dbReference>
<keyword evidence="7" id="KW-1185">Reference proteome</keyword>
<accession>A0A7W7QX14</accession>
<keyword evidence="6" id="KW-0223">Dioxygenase</keyword>
<dbReference type="Gene3D" id="3.60.130.10">
    <property type="entry name" value="Clavaminate synthase-like"/>
    <property type="match status" value="1"/>
</dbReference>
<dbReference type="AlphaFoldDB" id="A0A7W7QX14"/>
<sequence length="355" mass="40078">MKAAWISAYDDLARKVRFPSVSDLFRQTRGNSMSGQLSRRILADGIEEIEIDPEWAGDLPVLREVLTEHFGSPIQGSKLTPSAQPDVLRAELLARSRHLAGLVEELQEAIAARASVIVVPQMHLAHLDVEDRGVLLYSLTVGMGYPTGTDPRERQVVWPVTARAKNGNYFATFSELDTEATYHTDAQYYPDPERYFLLYAVHAARCGGGESRIRANRHVMEFMNSTGEGRRAIRVLQALNIPFRIPSVYTKSGTAEEKKYTFAPVIGENNTLRWRKDTVEKGLAELPEYDHPDLRDSLKLLESALNDAPQEVRLTLGDDSLVLVDNHRAVHARTAFTDHERHLLRIRFHDHQYVG</sequence>
<dbReference type="PANTHER" id="PTHR10696">
    <property type="entry name" value="GAMMA-BUTYROBETAINE HYDROXYLASE-RELATED"/>
    <property type="match status" value="1"/>
</dbReference>
<dbReference type="PANTHER" id="PTHR10696:SF56">
    <property type="entry name" value="TAUD_TFDA-LIKE DOMAIN-CONTAINING PROTEIN"/>
    <property type="match status" value="1"/>
</dbReference>
<evidence type="ECO:0000259" key="5">
    <source>
        <dbReference type="Pfam" id="PF02668"/>
    </source>
</evidence>
<feature type="domain" description="TauD/TfdA-like" evidence="5">
    <location>
        <begin position="99"/>
        <end position="346"/>
    </location>
</feature>
<dbReference type="RefSeq" id="WP_246559877.1">
    <property type="nucleotide sequence ID" value="NZ_JACHJV010000001.1"/>
</dbReference>
<evidence type="ECO:0000256" key="3">
    <source>
        <dbReference type="ARBA" id="ARBA00023004"/>
    </source>
</evidence>
<protein>
    <submittedName>
        <fullName evidence="6">Alpha-ketoglutarate-dependent taurine dioxygenase</fullName>
    </submittedName>
</protein>
<keyword evidence="4" id="KW-0045">Antibiotic biosynthesis</keyword>
<name>A0A7W7QX14_KITKI</name>
<organism evidence="6 7">
    <name type="scientific">Kitasatospora kifunensis</name>
    <name type="common">Streptomyces kifunensis</name>
    <dbReference type="NCBI Taxonomy" id="58351"/>
    <lineage>
        <taxon>Bacteria</taxon>
        <taxon>Bacillati</taxon>
        <taxon>Actinomycetota</taxon>
        <taxon>Actinomycetes</taxon>
        <taxon>Kitasatosporales</taxon>
        <taxon>Streptomycetaceae</taxon>
        <taxon>Kitasatospora</taxon>
    </lineage>
</organism>
<proteinExistence type="predicted"/>
<evidence type="ECO:0000256" key="2">
    <source>
        <dbReference type="ARBA" id="ARBA00023002"/>
    </source>
</evidence>
<evidence type="ECO:0000313" key="6">
    <source>
        <dbReference type="EMBL" id="MBB4921154.1"/>
    </source>
</evidence>
<dbReference type="EMBL" id="JACHJV010000001">
    <property type="protein sequence ID" value="MBB4921154.1"/>
    <property type="molecule type" value="Genomic_DNA"/>
</dbReference>
<evidence type="ECO:0000256" key="4">
    <source>
        <dbReference type="ARBA" id="ARBA00023194"/>
    </source>
</evidence>
<dbReference type="InterPro" id="IPR003819">
    <property type="entry name" value="TauD/TfdA-like"/>
</dbReference>
<gene>
    <name evidence="6" type="ORF">FHR34_000147</name>
</gene>
<dbReference type="InterPro" id="IPR050411">
    <property type="entry name" value="AlphaKG_dependent_hydroxylases"/>
</dbReference>
<evidence type="ECO:0000313" key="7">
    <source>
        <dbReference type="Proteomes" id="UP000540506"/>
    </source>
</evidence>
<dbReference type="SUPFAM" id="SSF51197">
    <property type="entry name" value="Clavaminate synthase-like"/>
    <property type="match status" value="1"/>
</dbReference>
<dbReference type="GO" id="GO:0051213">
    <property type="term" value="F:dioxygenase activity"/>
    <property type="evidence" value="ECO:0007669"/>
    <property type="project" value="UniProtKB-KW"/>
</dbReference>
<keyword evidence="2" id="KW-0560">Oxidoreductase</keyword>